<evidence type="ECO:0000313" key="3">
    <source>
        <dbReference type="EMBL" id="KAK1603585.1"/>
    </source>
</evidence>
<gene>
    <name evidence="3" type="ORF">QYE76_017483</name>
</gene>
<evidence type="ECO:0000256" key="1">
    <source>
        <dbReference type="SAM" id="MobiDB-lite"/>
    </source>
</evidence>
<feature type="compositionally biased region" description="Gly residues" evidence="1">
    <location>
        <begin position="195"/>
        <end position="206"/>
    </location>
</feature>
<accession>A0AAD8QIV2</accession>
<protein>
    <recommendedName>
        <fullName evidence="2">Retrotransposon gag domain-containing protein</fullName>
    </recommendedName>
</protein>
<dbReference type="InterPro" id="IPR005162">
    <property type="entry name" value="Retrotrans_gag_dom"/>
</dbReference>
<evidence type="ECO:0000259" key="2">
    <source>
        <dbReference type="Pfam" id="PF03732"/>
    </source>
</evidence>
<organism evidence="3 4">
    <name type="scientific">Lolium multiflorum</name>
    <name type="common">Italian ryegrass</name>
    <name type="synonym">Lolium perenne subsp. multiflorum</name>
    <dbReference type="NCBI Taxonomy" id="4521"/>
    <lineage>
        <taxon>Eukaryota</taxon>
        <taxon>Viridiplantae</taxon>
        <taxon>Streptophyta</taxon>
        <taxon>Embryophyta</taxon>
        <taxon>Tracheophyta</taxon>
        <taxon>Spermatophyta</taxon>
        <taxon>Magnoliopsida</taxon>
        <taxon>Liliopsida</taxon>
        <taxon>Poales</taxon>
        <taxon>Poaceae</taxon>
        <taxon>BOP clade</taxon>
        <taxon>Pooideae</taxon>
        <taxon>Poodae</taxon>
        <taxon>Poeae</taxon>
        <taxon>Poeae Chloroplast Group 2 (Poeae type)</taxon>
        <taxon>Loliodinae</taxon>
        <taxon>Loliinae</taxon>
        <taxon>Lolium</taxon>
    </lineage>
</organism>
<dbReference type="Proteomes" id="UP001231189">
    <property type="component" value="Unassembled WGS sequence"/>
</dbReference>
<name>A0AAD8QIV2_LOLMU</name>
<evidence type="ECO:0000313" key="4">
    <source>
        <dbReference type="Proteomes" id="UP001231189"/>
    </source>
</evidence>
<keyword evidence="4" id="KW-1185">Reference proteome</keyword>
<feature type="region of interest" description="Disordered" evidence="1">
    <location>
        <begin position="117"/>
        <end position="142"/>
    </location>
</feature>
<comment type="caution">
    <text evidence="3">The sequence shown here is derived from an EMBL/GenBank/DDBJ whole genome shotgun (WGS) entry which is preliminary data.</text>
</comment>
<feature type="domain" description="Retrotransposon gag" evidence="2">
    <location>
        <begin position="254"/>
        <end position="345"/>
    </location>
</feature>
<reference evidence="3" key="1">
    <citation type="submission" date="2023-07" db="EMBL/GenBank/DDBJ databases">
        <title>A chromosome-level genome assembly of Lolium multiflorum.</title>
        <authorList>
            <person name="Chen Y."/>
            <person name="Copetti D."/>
            <person name="Kolliker R."/>
            <person name="Studer B."/>
        </authorList>
    </citation>
    <scope>NUCLEOTIDE SEQUENCE</scope>
    <source>
        <strain evidence="3">02402/16</strain>
        <tissue evidence="3">Leaf</tissue>
    </source>
</reference>
<proteinExistence type="predicted"/>
<dbReference type="EMBL" id="JAUUTY010000013">
    <property type="protein sequence ID" value="KAK1603585.1"/>
    <property type="molecule type" value="Genomic_DNA"/>
</dbReference>
<dbReference type="AlphaFoldDB" id="A0AAD8QIV2"/>
<sequence>MGEVSATTATELKEVHSAVDLLHGRMAVIDTTQQSLIAQLAIIAEAVKDGSLAQAENTRHFAAMERRLEETIATLARLHVPSPSREEDDADPVDVVVTGHSKVSSTHVSWMGDSVGAGTSSVARAGDSPHEDGDGLLGGNNHGAGGGGFGGAGGGRQGGIRGGGLGGAGGGGFGGVGGGRQGGVGIGGLGGAGGGGVGGPGGGRHGTGNDPSTKHNLKMSFPRFDGNQPRIWKDKCLDYFRLFSVHPSLWLVSATLHMEGNAALWLKAYRLRHEITTWPALMTAVEEKFVADDHRKYMKQFLALKQKGTVEEYQEQFEKLSCQISMQNPHYDEQFFVSQFIKGLKSDIRSMVADTVERAMLLATVQQELLAAAKPWGQRAVHQGRVEAVAPRVEGAKQAIKLGTGELWKDRQLRDYRRANNLCFRCGDKYDPTHQCHNKPAAELHVTELE</sequence>
<dbReference type="Pfam" id="PF03732">
    <property type="entry name" value="Retrotrans_gag"/>
    <property type="match status" value="1"/>
</dbReference>
<feature type="region of interest" description="Disordered" evidence="1">
    <location>
        <begin position="195"/>
        <end position="215"/>
    </location>
</feature>